<dbReference type="OrthoDB" id="9793856at2"/>
<gene>
    <name evidence="4" type="ORF">SAMN04488090_3254</name>
</gene>
<name>A0A1G9SQA6_9BACT</name>
<dbReference type="PANTHER" id="PTHR38045:SF1">
    <property type="entry name" value="HEPARINASE II_III-LIKE PROTEIN"/>
    <property type="match status" value="1"/>
</dbReference>
<reference evidence="4 5" key="1">
    <citation type="submission" date="2016-10" db="EMBL/GenBank/DDBJ databases">
        <authorList>
            <person name="de Groot N.N."/>
        </authorList>
    </citation>
    <scope>NUCLEOTIDE SEQUENCE [LARGE SCALE GENOMIC DNA]</scope>
    <source>
        <strain evidence="4 5">DSM 21668</strain>
    </source>
</reference>
<dbReference type="AlphaFoldDB" id="A0A1G9SQA6"/>
<evidence type="ECO:0000256" key="2">
    <source>
        <dbReference type="SAM" id="SignalP"/>
    </source>
</evidence>
<dbReference type="InterPro" id="IPR012480">
    <property type="entry name" value="Hepar_II_III_C"/>
</dbReference>
<evidence type="ECO:0000313" key="5">
    <source>
        <dbReference type="Proteomes" id="UP000198901"/>
    </source>
</evidence>
<dbReference type="Gene3D" id="2.70.98.70">
    <property type="match status" value="1"/>
</dbReference>
<dbReference type="Proteomes" id="UP000198901">
    <property type="component" value="Unassembled WGS sequence"/>
</dbReference>
<dbReference type="GO" id="GO:0030313">
    <property type="term" value="C:cell envelope"/>
    <property type="evidence" value="ECO:0007669"/>
    <property type="project" value="UniProtKB-SubCell"/>
</dbReference>
<evidence type="ECO:0000256" key="1">
    <source>
        <dbReference type="ARBA" id="ARBA00004196"/>
    </source>
</evidence>
<dbReference type="PANTHER" id="PTHR38045">
    <property type="entry name" value="CHROMOSOME 1, WHOLE GENOME SHOTGUN SEQUENCE"/>
    <property type="match status" value="1"/>
</dbReference>
<dbReference type="Gene3D" id="1.50.10.100">
    <property type="entry name" value="Chondroitin AC/alginate lyase"/>
    <property type="match status" value="1"/>
</dbReference>
<dbReference type="RefSeq" id="WP_093205317.1">
    <property type="nucleotide sequence ID" value="NZ_FNGS01000006.1"/>
</dbReference>
<keyword evidence="2" id="KW-0732">Signal</keyword>
<dbReference type="Pfam" id="PF07940">
    <property type="entry name" value="Hepar_II_III_C"/>
    <property type="match status" value="1"/>
</dbReference>
<comment type="subcellular location">
    <subcellularLocation>
        <location evidence="1">Cell envelope</location>
    </subcellularLocation>
</comment>
<evidence type="ECO:0000259" key="3">
    <source>
        <dbReference type="Pfam" id="PF07940"/>
    </source>
</evidence>
<organism evidence="4 5">
    <name type="scientific">Siphonobacter aquaeclarae</name>
    <dbReference type="NCBI Taxonomy" id="563176"/>
    <lineage>
        <taxon>Bacteria</taxon>
        <taxon>Pseudomonadati</taxon>
        <taxon>Bacteroidota</taxon>
        <taxon>Cytophagia</taxon>
        <taxon>Cytophagales</taxon>
        <taxon>Cytophagaceae</taxon>
        <taxon>Siphonobacter</taxon>
    </lineage>
</organism>
<proteinExistence type="predicted"/>
<feature type="chain" id="PRO_5011501347" evidence="2">
    <location>
        <begin position="19"/>
        <end position="755"/>
    </location>
</feature>
<dbReference type="InterPro" id="IPR008929">
    <property type="entry name" value="Chondroitin_lyas"/>
</dbReference>
<evidence type="ECO:0000313" key="4">
    <source>
        <dbReference type="EMBL" id="SDM37570.1"/>
    </source>
</evidence>
<dbReference type="SUPFAM" id="SSF48230">
    <property type="entry name" value="Chondroitin AC/alginate lyase"/>
    <property type="match status" value="1"/>
</dbReference>
<dbReference type="EMBL" id="FNGS01000006">
    <property type="protein sequence ID" value="SDM37570.1"/>
    <property type="molecule type" value="Genomic_DNA"/>
</dbReference>
<dbReference type="STRING" id="563176.SAMN04488090_3254"/>
<keyword evidence="5" id="KW-1185">Reference proteome</keyword>
<accession>A0A1G9SQA6</accession>
<feature type="domain" description="Heparinase II/III-like C-terminal" evidence="3">
    <location>
        <begin position="359"/>
        <end position="531"/>
    </location>
</feature>
<dbReference type="GO" id="GO:0016829">
    <property type="term" value="F:lyase activity"/>
    <property type="evidence" value="ECO:0007669"/>
    <property type="project" value="InterPro"/>
</dbReference>
<sequence>MNRFLLLFLFLTASTATAQKHPYLFFPSSRLEVLKKRIASDTAIASYWQTIRQEADAALKGGDARARVDHLSLAYLLTGEPSYAGKVREVLLNLCSKPSWSNAEMLERKPAWTSDLKTAENCRIVALGFDAVYETLSKEDRKTIVDGLVRMGIRPALDNWVFGETRFHTLNSMGHNWWSACVGMAGVASLAILGDYPEAANWVETVSKASEEWYRFNGDELHFKPRTMDRNGGMYESVNYASFGLSEYLFFRLAYTNTFPKKTLPDLPGLAKFPDWFLHVGYPRDGILYSLNFGDGNLAVTGERPVKLLEALGYRHPNHLWYLNQITKGQHREGLSPDTPLGLVYLPDRQPAPQVPDLPTSALFPDMNWASMRSSWEKNATLLGVKSGYTWNHSHADANSFILFHKGEQLIKDAGNSSYASKEYPGYFFQSPAHNVVLFNGQAQPKDQQYHGSPLPGRLSELMDGGTIKYILSDAVGPTSHTFSRNFRHYLWIGKVILIIDDLKTYENGTFEWLLHPGGATRKAGGDLEITQNNASVLVRPLFPETLVQTGFNHDFPEKMILKELSAPQAKDLTKTETYYSIECPEKVSQTKFITAIILKDSLNDTRLPVIERLHDETMRGVRIKADGNVTDVYLNLRADGRVMHLNSVNTFGGWDTDAYLMAVTYPETQPDQPSDLFMAYGSYLRRDGKTWFNSLSKLFFIARQQKDHLDLILQGQPLIRASFGLKPRQLTLNHRPAPATVVDGRLTVEISAQP</sequence>
<feature type="signal peptide" evidence="2">
    <location>
        <begin position="1"/>
        <end position="18"/>
    </location>
</feature>
<protein>
    <submittedName>
        <fullName evidence="4">Heparinase II/III-like protein</fullName>
    </submittedName>
</protein>